<keyword evidence="1" id="KW-0472">Membrane</keyword>
<reference evidence="2" key="1">
    <citation type="submission" date="2018-11" db="EMBL/GenBank/DDBJ databases">
        <authorList>
            <person name="Grassa J C."/>
        </authorList>
    </citation>
    <scope>NUCLEOTIDE SEQUENCE [LARGE SCALE GENOMIC DNA]</scope>
</reference>
<dbReference type="EMBL" id="UZAU01000550">
    <property type="status" value="NOT_ANNOTATED_CDS"/>
    <property type="molecule type" value="Genomic_DNA"/>
</dbReference>
<accession>A0A803R6S4</accession>
<evidence type="ECO:0000256" key="1">
    <source>
        <dbReference type="SAM" id="Phobius"/>
    </source>
</evidence>
<reference evidence="2" key="2">
    <citation type="submission" date="2021-03" db="UniProtKB">
        <authorList>
            <consortium name="EnsemblPlants"/>
        </authorList>
    </citation>
    <scope>IDENTIFICATION</scope>
</reference>
<sequence length="83" mass="9050">MSVEVVSHESSGTALSVGTLLPQSLHLTRIINLVELEKSELNLLLLMFDLLWLGIGLLLPLFGSSSKSEHQVKSRLLLDVVIG</sequence>
<dbReference type="Gramene" id="novel_model_5759_5bd9a17a">
    <property type="protein sequence ID" value="cds.novel_model_5759_5bd9a17a"/>
    <property type="gene ID" value="novel_gene_2966_5bd9a17a"/>
</dbReference>
<protein>
    <submittedName>
        <fullName evidence="2">Uncharacterized protein</fullName>
    </submittedName>
</protein>
<proteinExistence type="predicted"/>
<keyword evidence="3" id="KW-1185">Reference proteome</keyword>
<dbReference type="Proteomes" id="UP000596661">
    <property type="component" value="Chromosome 5"/>
</dbReference>
<evidence type="ECO:0000313" key="3">
    <source>
        <dbReference type="Proteomes" id="UP000596661"/>
    </source>
</evidence>
<name>A0A803R6S4_CANSA</name>
<evidence type="ECO:0000313" key="2">
    <source>
        <dbReference type="EnsemblPlants" id="cds.novel_model_5759_5bd9a17a"/>
    </source>
</evidence>
<feature type="transmembrane region" description="Helical" evidence="1">
    <location>
        <begin position="43"/>
        <end position="63"/>
    </location>
</feature>
<dbReference type="AlphaFoldDB" id="A0A803R6S4"/>
<keyword evidence="1" id="KW-0812">Transmembrane</keyword>
<keyword evidence="1" id="KW-1133">Transmembrane helix</keyword>
<organism evidence="2 3">
    <name type="scientific">Cannabis sativa</name>
    <name type="common">Hemp</name>
    <name type="synonym">Marijuana</name>
    <dbReference type="NCBI Taxonomy" id="3483"/>
    <lineage>
        <taxon>Eukaryota</taxon>
        <taxon>Viridiplantae</taxon>
        <taxon>Streptophyta</taxon>
        <taxon>Embryophyta</taxon>
        <taxon>Tracheophyta</taxon>
        <taxon>Spermatophyta</taxon>
        <taxon>Magnoliopsida</taxon>
        <taxon>eudicotyledons</taxon>
        <taxon>Gunneridae</taxon>
        <taxon>Pentapetalae</taxon>
        <taxon>rosids</taxon>
        <taxon>fabids</taxon>
        <taxon>Rosales</taxon>
        <taxon>Cannabaceae</taxon>
        <taxon>Cannabis</taxon>
    </lineage>
</organism>
<dbReference type="EnsemblPlants" id="novel_model_5759_5bd9a17a">
    <property type="protein sequence ID" value="cds.novel_model_5759_5bd9a17a"/>
    <property type="gene ID" value="novel_gene_2966_5bd9a17a"/>
</dbReference>